<gene>
    <name evidence="2" type="ORF">BEMITA_LOCUS14143</name>
</gene>
<dbReference type="Pfam" id="PF00651">
    <property type="entry name" value="BTB"/>
    <property type="match status" value="1"/>
</dbReference>
<dbReference type="KEGG" id="btab:109030414"/>
<dbReference type="Gene3D" id="3.30.710.10">
    <property type="entry name" value="Potassium Channel Kv1.1, Chain A"/>
    <property type="match status" value="1"/>
</dbReference>
<proteinExistence type="predicted"/>
<dbReference type="GO" id="GO:0005829">
    <property type="term" value="C:cytosol"/>
    <property type="evidence" value="ECO:0007669"/>
    <property type="project" value="TreeGrafter"/>
</dbReference>
<dbReference type="EMBL" id="OU963870">
    <property type="protein sequence ID" value="CAH0396028.1"/>
    <property type="molecule type" value="Genomic_DNA"/>
</dbReference>
<feature type="domain" description="BTB" evidence="1">
    <location>
        <begin position="63"/>
        <end position="131"/>
    </location>
</feature>
<evidence type="ECO:0000313" key="2">
    <source>
        <dbReference type="EMBL" id="CAH0396028.1"/>
    </source>
</evidence>
<protein>
    <recommendedName>
        <fullName evidence="1">BTB domain-containing protein</fullName>
    </recommendedName>
</protein>
<dbReference type="GO" id="GO:0022008">
    <property type="term" value="P:neurogenesis"/>
    <property type="evidence" value="ECO:0007669"/>
    <property type="project" value="TreeGrafter"/>
</dbReference>
<dbReference type="PANTHER" id="PTHR45774">
    <property type="entry name" value="BTB/POZ DOMAIN-CONTAINING"/>
    <property type="match status" value="1"/>
</dbReference>
<dbReference type="InterPro" id="IPR011333">
    <property type="entry name" value="SKP1/BTB/POZ_sf"/>
</dbReference>
<dbReference type="SMART" id="SM00225">
    <property type="entry name" value="BTB"/>
    <property type="match status" value="1"/>
</dbReference>
<organism evidence="2 3">
    <name type="scientific">Bemisia tabaci</name>
    <name type="common">Sweetpotato whitefly</name>
    <name type="synonym">Aleurodes tabaci</name>
    <dbReference type="NCBI Taxonomy" id="7038"/>
    <lineage>
        <taxon>Eukaryota</taxon>
        <taxon>Metazoa</taxon>
        <taxon>Ecdysozoa</taxon>
        <taxon>Arthropoda</taxon>
        <taxon>Hexapoda</taxon>
        <taxon>Insecta</taxon>
        <taxon>Pterygota</taxon>
        <taxon>Neoptera</taxon>
        <taxon>Paraneoptera</taxon>
        <taxon>Hemiptera</taxon>
        <taxon>Sternorrhyncha</taxon>
        <taxon>Aleyrodoidea</taxon>
        <taxon>Aleyrodidae</taxon>
        <taxon>Aleyrodinae</taxon>
        <taxon>Bemisia</taxon>
    </lineage>
</organism>
<reference evidence="2" key="1">
    <citation type="submission" date="2021-12" db="EMBL/GenBank/DDBJ databases">
        <authorList>
            <person name="King R."/>
        </authorList>
    </citation>
    <scope>NUCLEOTIDE SEQUENCE</scope>
</reference>
<dbReference type="PANTHER" id="PTHR45774:SF3">
    <property type="entry name" value="BTB (POZ) DOMAIN-CONTAINING 2B-RELATED"/>
    <property type="match status" value="1"/>
</dbReference>
<sequence>MLQLLAGNIPISETKDATKLLHNTNKEVADAIPESVGIENNEDWRKRSLVDKNEYVLKKNLFTDVCFIVGEEKKRFQAIKSILSVGSPVFATMLSERWSSDESEIEIPDVKPDAFYELLRFIYCEKAELRCDAWPILYAAIKYDVEALKNKCIDFLKKSLSSANVCFRLMKAKFLGETELIDACSLLLAEEATSAISLCSKSDDTHTLSHKECFLDLDIETICFILEMKHLKIEEVSLFQALLGWAKVECLRQDLDASIENMKSVLKQALSLIRFRLMSPKEFTEVVSASGILSTEEELSIYVYLNSKPRPENLRPVPRFPKSIQLLVFYEPTQKIFRTEAKLLDTVAELYPIISTKLTYGAGASLMSPRPYISWYHENIELIESCPLLDYGIDNESLIIIRLRAFVPTCDFQKENQLQLTPPIPDPFPLRADFTFRLNQN</sequence>
<dbReference type="InterPro" id="IPR000210">
    <property type="entry name" value="BTB/POZ_dom"/>
</dbReference>
<evidence type="ECO:0000259" key="1">
    <source>
        <dbReference type="PROSITE" id="PS50097"/>
    </source>
</evidence>
<keyword evidence="3" id="KW-1185">Reference proteome</keyword>
<dbReference type="AlphaFoldDB" id="A0A9P0AP30"/>
<dbReference type="SMART" id="SM00875">
    <property type="entry name" value="BACK"/>
    <property type="match status" value="1"/>
</dbReference>
<dbReference type="Gene3D" id="1.25.40.420">
    <property type="match status" value="1"/>
</dbReference>
<dbReference type="GO" id="GO:0000932">
    <property type="term" value="C:P-body"/>
    <property type="evidence" value="ECO:0007669"/>
    <property type="project" value="TreeGrafter"/>
</dbReference>
<evidence type="ECO:0000313" key="3">
    <source>
        <dbReference type="Proteomes" id="UP001152759"/>
    </source>
</evidence>
<accession>A0A9P0AP30</accession>
<dbReference type="PROSITE" id="PS50097">
    <property type="entry name" value="BTB"/>
    <property type="match status" value="1"/>
</dbReference>
<dbReference type="Proteomes" id="UP001152759">
    <property type="component" value="Chromosome 9"/>
</dbReference>
<dbReference type="InterPro" id="IPR011705">
    <property type="entry name" value="BACK"/>
</dbReference>
<dbReference type="Pfam" id="PF07707">
    <property type="entry name" value="BACK"/>
    <property type="match status" value="1"/>
</dbReference>
<name>A0A9P0AP30_BEMTA</name>
<dbReference type="SUPFAM" id="SSF54695">
    <property type="entry name" value="POZ domain"/>
    <property type="match status" value="1"/>
</dbReference>